<keyword evidence="1" id="KW-1133">Transmembrane helix</keyword>
<accession>A0ABU1ZKC2</accession>
<feature type="transmembrane region" description="Helical" evidence="1">
    <location>
        <begin position="85"/>
        <end position="108"/>
    </location>
</feature>
<evidence type="ECO:0000313" key="3">
    <source>
        <dbReference type="Proteomes" id="UP001268089"/>
    </source>
</evidence>
<keyword evidence="1" id="KW-0472">Membrane</keyword>
<protein>
    <submittedName>
        <fullName evidence="2">Uncharacterized protein</fullName>
    </submittedName>
</protein>
<keyword evidence="1" id="KW-0812">Transmembrane</keyword>
<organism evidence="2 3">
    <name type="scientific">Rhodoferax saidenbachensis</name>
    <dbReference type="NCBI Taxonomy" id="1484693"/>
    <lineage>
        <taxon>Bacteria</taxon>
        <taxon>Pseudomonadati</taxon>
        <taxon>Pseudomonadota</taxon>
        <taxon>Betaproteobacteria</taxon>
        <taxon>Burkholderiales</taxon>
        <taxon>Comamonadaceae</taxon>
        <taxon>Rhodoferax</taxon>
    </lineage>
</organism>
<dbReference type="RefSeq" id="WP_310340130.1">
    <property type="nucleotide sequence ID" value="NZ_JAVDXO010000002.1"/>
</dbReference>
<sequence length="109" mass="12448">MDNADASKEHWPQVGTGLWTRWWGYLVRWLVFGIVVGLFQPVQEDPSQYWELKAIQVVLGILFGVVAAVVFTVCENKFNTPRVKWKTWLLVLLTWLVVKAGFVTAIALS</sequence>
<dbReference type="Proteomes" id="UP001268089">
    <property type="component" value="Unassembled WGS sequence"/>
</dbReference>
<gene>
    <name evidence="2" type="ORF">J2X15_001116</name>
</gene>
<name>A0ABU1ZKC2_9BURK</name>
<dbReference type="EMBL" id="JAVDXO010000002">
    <property type="protein sequence ID" value="MDR7305838.1"/>
    <property type="molecule type" value="Genomic_DNA"/>
</dbReference>
<feature type="transmembrane region" description="Helical" evidence="1">
    <location>
        <begin position="54"/>
        <end position="73"/>
    </location>
</feature>
<proteinExistence type="predicted"/>
<evidence type="ECO:0000313" key="2">
    <source>
        <dbReference type="EMBL" id="MDR7305838.1"/>
    </source>
</evidence>
<keyword evidence="3" id="KW-1185">Reference proteome</keyword>
<evidence type="ECO:0000256" key="1">
    <source>
        <dbReference type="SAM" id="Phobius"/>
    </source>
</evidence>
<reference evidence="2 3" key="1">
    <citation type="submission" date="2023-07" db="EMBL/GenBank/DDBJ databases">
        <title>Sorghum-associated microbial communities from plants grown in Nebraska, USA.</title>
        <authorList>
            <person name="Schachtman D."/>
        </authorList>
    </citation>
    <scope>NUCLEOTIDE SEQUENCE [LARGE SCALE GENOMIC DNA]</scope>
    <source>
        <strain evidence="2 3">BE308</strain>
    </source>
</reference>
<comment type="caution">
    <text evidence="2">The sequence shown here is derived from an EMBL/GenBank/DDBJ whole genome shotgun (WGS) entry which is preliminary data.</text>
</comment>
<feature type="transmembrane region" description="Helical" evidence="1">
    <location>
        <begin position="22"/>
        <end position="42"/>
    </location>
</feature>